<dbReference type="AlphaFoldDB" id="H5XI85"/>
<gene>
    <name evidence="2" type="ORF">SaccyDRAFT_2867</name>
</gene>
<feature type="domain" description="ApeI dehydratase-like" evidence="1">
    <location>
        <begin position="27"/>
        <end position="102"/>
    </location>
</feature>
<sequence length="136" mass="14623">MNPPSPLPPPAASPVVLRRLDAVPDDDGTTVTAQVRVDPADRYLGGHFPGNPVYPGVFLLDLLERAVLAVLPENSRLLGVESARFTTPARDGDTVELSVRVPRGEPGRPRTVRAVFTGHGERFATIRAVFGHQEAP</sequence>
<dbReference type="Pfam" id="PF22818">
    <property type="entry name" value="ApeI-like"/>
    <property type="match status" value="1"/>
</dbReference>
<dbReference type="OrthoDB" id="9787658at2"/>
<dbReference type="RefSeq" id="WP_005457035.1">
    <property type="nucleotide sequence ID" value="NZ_CM001440.1"/>
</dbReference>
<name>H5XI85_9PSEU</name>
<evidence type="ECO:0000313" key="2">
    <source>
        <dbReference type="EMBL" id="EHR61713.1"/>
    </source>
</evidence>
<dbReference type="eggNOG" id="COG0764">
    <property type="taxonomic scope" value="Bacteria"/>
</dbReference>
<dbReference type="HOGENOM" id="CLU_078912_4_0_11"/>
<evidence type="ECO:0000259" key="1">
    <source>
        <dbReference type="Pfam" id="PF22818"/>
    </source>
</evidence>
<protein>
    <submittedName>
        <fullName evidence="2">3-hydroxymyristoyl/3-hydroxydecanoyl-(Acyl carrier protein) dehydratase</fullName>
    </submittedName>
</protein>
<dbReference type="STRING" id="882082.SaccyDRAFT_2867"/>
<keyword evidence="3" id="KW-1185">Reference proteome</keyword>
<dbReference type="Proteomes" id="UP000002791">
    <property type="component" value="Chromosome"/>
</dbReference>
<proteinExistence type="predicted"/>
<accession>H5XI85</accession>
<organism evidence="2 3">
    <name type="scientific">Saccharomonospora cyanea NA-134</name>
    <dbReference type="NCBI Taxonomy" id="882082"/>
    <lineage>
        <taxon>Bacteria</taxon>
        <taxon>Bacillati</taxon>
        <taxon>Actinomycetota</taxon>
        <taxon>Actinomycetes</taxon>
        <taxon>Pseudonocardiales</taxon>
        <taxon>Pseudonocardiaceae</taxon>
        <taxon>Saccharomonospora</taxon>
    </lineage>
</organism>
<dbReference type="InterPro" id="IPR054545">
    <property type="entry name" value="ApeI-like"/>
</dbReference>
<dbReference type="InterPro" id="IPR029069">
    <property type="entry name" value="HotDog_dom_sf"/>
</dbReference>
<dbReference type="EMBL" id="CM001440">
    <property type="protein sequence ID" value="EHR61713.1"/>
    <property type="molecule type" value="Genomic_DNA"/>
</dbReference>
<dbReference type="SUPFAM" id="SSF54637">
    <property type="entry name" value="Thioesterase/thiol ester dehydrase-isomerase"/>
    <property type="match status" value="1"/>
</dbReference>
<reference evidence="2 3" key="1">
    <citation type="submission" date="2011-11" db="EMBL/GenBank/DDBJ databases">
        <title>The Noncontiguous Finished sequence of Saccharomonospora cyanea NA-134.</title>
        <authorList>
            <consortium name="US DOE Joint Genome Institute"/>
            <person name="Lucas S."/>
            <person name="Han J."/>
            <person name="Lapidus A."/>
            <person name="Cheng J.-F."/>
            <person name="Goodwin L."/>
            <person name="Pitluck S."/>
            <person name="Peters L."/>
            <person name="Ovchinnikova G."/>
            <person name="Lu M."/>
            <person name="Detter J.C."/>
            <person name="Han C."/>
            <person name="Tapia R."/>
            <person name="Land M."/>
            <person name="Hauser L."/>
            <person name="Kyrpides N."/>
            <person name="Ivanova N."/>
            <person name="Pagani I."/>
            <person name="Brambilla E.-M."/>
            <person name="Klenk H.-P."/>
            <person name="Woyke T."/>
        </authorList>
    </citation>
    <scope>NUCLEOTIDE SEQUENCE [LARGE SCALE GENOMIC DNA]</scope>
    <source>
        <strain evidence="2 3">NA-134</strain>
    </source>
</reference>
<evidence type="ECO:0000313" key="3">
    <source>
        <dbReference type="Proteomes" id="UP000002791"/>
    </source>
</evidence>
<dbReference type="Gene3D" id="3.10.129.10">
    <property type="entry name" value="Hotdog Thioesterase"/>
    <property type="match status" value="1"/>
</dbReference>